<organism evidence="1">
    <name type="scientific">Solanum lycopersicum</name>
    <name type="common">Tomato</name>
    <name type="synonym">Lycopersicon esculentum</name>
    <dbReference type="NCBI Taxonomy" id="4081"/>
    <lineage>
        <taxon>Eukaryota</taxon>
        <taxon>Viridiplantae</taxon>
        <taxon>Streptophyta</taxon>
        <taxon>Embryophyta</taxon>
        <taxon>Tracheophyta</taxon>
        <taxon>Spermatophyta</taxon>
        <taxon>Magnoliopsida</taxon>
        <taxon>eudicotyledons</taxon>
        <taxon>Gunneridae</taxon>
        <taxon>Pentapetalae</taxon>
        <taxon>asterids</taxon>
        <taxon>lamiids</taxon>
        <taxon>Solanales</taxon>
        <taxon>Solanaceae</taxon>
        <taxon>Solanoideae</taxon>
        <taxon>Solaneae</taxon>
        <taxon>Solanum</taxon>
        <taxon>Solanum subgen. Lycopersicon</taxon>
    </lineage>
</organism>
<dbReference type="STRING" id="4081.K4CCV0"/>
<reference evidence="1" key="1">
    <citation type="journal article" date="2012" name="Nature">
        <title>The tomato genome sequence provides insights into fleshy fruit evolution.</title>
        <authorList>
            <consortium name="Tomato Genome Consortium"/>
        </authorList>
    </citation>
    <scope>NUCLEOTIDE SEQUENCE [LARGE SCALE GENOMIC DNA]</scope>
    <source>
        <strain evidence="1">cv. Heinz 1706</strain>
    </source>
</reference>
<proteinExistence type="predicted"/>
<name>K4CCV0_SOLLC</name>
<keyword evidence="2" id="KW-1185">Reference proteome</keyword>
<evidence type="ECO:0000313" key="1">
    <source>
        <dbReference type="EnsemblPlants" id="Solyc07g020900.1.1"/>
    </source>
</evidence>
<dbReference type="PhylomeDB" id="K4CCV0"/>
<reference evidence="1" key="2">
    <citation type="submission" date="2015-06" db="UniProtKB">
        <authorList>
            <consortium name="EnsemblPlants"/>
        </authorList>
    </citation>
    <scope>IDENTIFICATION</scope>
    <source>
        <strain evidence="1">cv. Heinz 1706</strain>
    </source>
</reference>
<dbReference type="AlphaFoldDB" id="K4CCV0"/>
<dbReference type="EnsemblPlants" id="Solyc07g020900.1.1">
    <property type="protein sequence ID" value="Solyc07g020900.1.1"/>
    <property type="gene ID" value="Solyc07g020900.1"/>
</dbReference>
<sequence>MDRELILHFPGDVILSLSAVYKGWFDEKMLYPTKAVTVMIVSIKKLNSQSTQGFEEWQQLIPWPFLFYWKWDALYEMEANKLCH</sequence>
<dbReference type="InParanoid" id="K4CCV0"/>
<dbReference type="Gramene" id="Solyc07g020900.1.1">
    <property type="protein sequence ID" value="Solyc07g020900.1.1"/>
    <property type="gene ID" value="Solyc07g020900.1"/>
</dbReference>
<protein>
    <submittedName>
        <fullName evidence="1">Uncharacterized protein</fullName>
    </submittedName>
</protein>
<dbReference type="Proteomes" id="UP000004994">
    <property type="component" value="Chromosome 7"/>
</dbReference>
<evidence type="ECO:0000313" key="2">
    <source>
        <dbReference type="Proteomes" id="UP000004994"/>
    </source>
</evidence>
<accession>K4CCV0</accession>
<dbReference type="PaxDb" id="4081-Solyc07g020900.1.1"/>
<dbReference type="HOGENOM" id="CLU_2531826_0_0_1"/>